<evidence type="ECO:0000256" key="1">
    <source>
        <dbReference type="ARBA" id="ARBA00004413"/>
    </source>
</evidence>
<evidence type="ECO:0000256" key="3">
    <source>
        <dbReference type="ARBA" id="ARBA00021897"/>
    </source>
</evidence>
<evidence type="ECO:0000256" key="7">
    <source>
        <dbReference type="ARBA" id="ARBA00023136"/>
    </source>
</evidence>
<proteinExistence type="inferred from homology"/>
<evidence type="ECO:0000313" key="10">
    <source>
        <dbReference type="Proteomes" id="UP001156670"/>
    </source>
</evidence>
<dbReference type="PANTHER" id="PTHR43484">
    <property type="match status" value="1"/>
</dbReference>
<evidence type="ECO:0000256" key="4">
    <source>
        <dbReference type="ARBA" id="ARBA00022475"/>
    </source>
</evidence>
<keyword evidence="7" id="KW-0472">Membrane</keyword>
<keyword evidence="10" id="KW-1185">Reference proteome</keyword>
<comment type="caution">
    <text evidence="9">The sequence shown here is derived from an EMBL/GenBank/DDBJ whole genome shotgun (WGS) entry which is preliminary data.</text>
</comment>
<gene>
    <name evidence="9" type="ORF">GCM10007901_16940</name>
</gene>
<keyword evidence="6" id="KW-0283">Flagellar rotation</keyword>
<comment type="subcellular location">
    <subcellularLocation>
        <location evidence="1">Cell membrane</location>
        <topology evidence="1">Peripheral membrane protein</topology>
        <orientation evidence="1">Cytoplasmic side</orientation>
    </subcellularLocation>
</comment>
<reference evidence="10" key="1">
    <citation type="journal article" date="2019" name="Int. J. Syst. Evol. Microbiol.">
        <title>The Global Catalogue of Microorganisms (GCM) 10K type strain sequencing project: providing services to taxonomists for standard genome sequencing and annotation.</title>
        <authorList>
            <consortium name="The Broad Institute Genomics Platform"/>
            <consortium name="The Broad Institute Genome Sequencing Center for Infectious Disease"/>
            <person name="Wu L."/>
            <person name="Ma J."/>
        </authorList>
    </citation>
    <scope>NUCLEOTIDE SEQUENCE [LARGE SCALE GENOMIC DNA]</scope>
    <source>
        <strain evidence="10">NBRC 111980</strain>
    </source>
</reference>
<dbReference type="InterPro" id="IPR051469">
    <property type="entry name" value="FliN/MopA/SpaO"/>
</dbReference>
<dbReference type="SUPFAM" id="SSF101801">
    <property type="entry name" value="Surface presentation of antigens (SPOA)"/>
    <property type="match status" value="1"/>
</dbReference>
<dbReference type="Pfam" id="PF01052">
    <property type="entry name" value="FliMN_C"/>
    <property type="match status" value="1"/>
</dbReference>
<accession>A0ABQ5XQG2</accession>
<dbReference type="InterPro" id="IPR001543">
    <property type="entry name" value="FliN-like_C"/>
</dbReference>
<evidence type="ECO:0000259" key="8">
    <source>
        <dbReference type="Pfam" id="PF01052"/>
    </source>
</evidence>
<keyword evidence="4" id="KW-1003">Cell membrane</keyword>
<evidence type="ECO:0000256" key="6">
    <source>
        <dbReference type="ARBA" id="ARBA00022779"/>
    </source>
</evidence>
<evidence type="ECO:0000313" key="9">
    <source>
        <dbReference type="EMBL" id="GLQ92743.1"/>
    </source>
</evidence>
<evidence type="ECO:0000256" key="5">
    <source>
        <dbReference type="ARBA" id="ARBA00022500"/>
    </source>
</evidence>
<keyword evidence="5" id="KW-0145">Chemotaxis</keyword>
<dbReference type="PANTHER" id="PTHR43484:SF1">
    <property type="entry name" value="FLAGELLAR MOTOR SWITCH PROTEIN FLIN"/>
    <property type="match status" value="1"/>
</dbReference>
<evidence type="ECO:0000256" key="2">
    <source>
        <dbReference type="ARBA" id="ARBA00009226"/>
    </source>
</evidence>
<sequence>MNEIVVAPIELEEVAYEPGVGDPLIKRNLSMLGHVNVRLDVVLGAAEMSVEKLFNLGKGDSVALDAHLDAPVTLQLDGKSIARGQLMAVGDHFGLKVTEIL</sequence>
<organism evidence="9 10">
    <name type="scientific">Dyella acidisoli</name>
    <dbReference type="NCBI Taxonomy" id="1867834"/>
    <lineage>
        <taxon>Bacteria</taxon>
        <taxon>Pseudomonadati</taxon>
        <taxon>Pseudomonadota</taxon>
        <taxon>Gammaproteobacteria</taxon>
        <taxon>Lysobacterales</taxon>
        <taxon>Rhodanobacteraceae</taxon>
        <taxon>Dyella</taxon>
    </lineage>
</organism>
<dbReference type="Gene3D" id="2.30.330.10">
    <property type="entry name" value="SpoA-like"/>
    <property type="match status" value="1"/>
</dbReference>
<comment type="similarity">
    <text evidence="2">Belongs to the FliN/MopA/SpaO family.</text>
</comment>
<dbReference type="InterPro" id="IPR036429">
    <property type="entry name" value="SpoA-like_sf"/>
</dbReference>
<dbReference type="PRINTS" id="PR00956">
    <property type="entry name" value="FLGMOTORFLIN"/>
</dbReference>
<dbReference type="InterPro" id="IPR001172">
    <property type="entry name" value="FliN_T3SS_HrcQb"/>
</dbReference>
<protein>
    <recommendedName>
        <fullName evidence="3">Flagellar motor switch protein FliN</fullName>
    </recommendedName>
</protein>
<feature type="domain" description="Flagellar motor switch protein FliN-like C-terminal" evidence="8">
    <location>
        <begin position="32"/>
        <end position="101"/>
    </location>
</feature>
<dbReference type="Proteomes" id="UP001156670">
    <property type="component" value="Unassembled WGS sequence"/>
</dbReference>
<dbReference type="RefSeq" id="WP_284320485.1">
    <property type="nucleotide sequence ID" value="NZ_BSOB01000011.1"/>
</dbReference>
<name>A0ABQ5XQG2_9GAMM</name>
<dbReference type="EMBL" id="BSOB01000011">
    <property type="protein sequence ID" value="GLQ92743.1"/>
    <property type="molecule type" value="Genomic_DNA"/>
</dbReference>